<protein>
    <recommendedName>
        <fullName evidence="10">Spermidine/putrescine transport system permease protein PotC</fullName>
    </recommendedName>
</protein>
<dbReference type="CDD" id="cd06261">
    <property type="entry name" value="TM_PBP2"/>
    <property type="match status" value="1"/>
</dbReference>
<evidence type="ECO:0000256" key="10">
    <source>
        <dbReference type="ARBA" id="ARBA00039580"/>
    </source>
</evidence>
<comment type="caution">
    <text evidence="13">The sequence shown here is derived from an EMBL/GenBank/DDBJ whole genome shotgun (WGS) entry which is preliminary data.</text>
</comment>
<evidence type="ECO:0000313" key="13">
    <source>
        <dbReference type="EMBL" id="EKE76786.1"/>
    </source>
</evidence>
<dbReference type="Proteomes" id="UP000006755">
    <property type="component" value="Unassembled WGS sequence"/>
</dbReference>
<dbReference type="RefSeq" id="WP_008483159.1">
    <property type="nucleotide sequence ID" value="NZ_AMRI01000004.1"/>
</dbReference>
<evidence type="ECO:0000256" key="5">
    <source>
        <dbReference type="ARBA" id="ARBA00022519"/>
    </source>
</evidence>
<gene>
    <name evidence="13" type="primary">potC</name>
    <name evidence="13" type="ORF">B3C1_04295</name>
</gene>
<keyword evidence="4" id="KW-1003">Cell membrane</keyword>
<dbReference type="PANTHER" id="PTHR43848:SF5">
    <property type="entry name" value="SPERMIDINE_PUTRESCINE TRANSPORT SYSTEM PERMEASE PROTEIN POTC"/>
    <property type="match status" value="1"/>
</dbReference>
<dbReference type="eggNOG" id="COG1177">
    <property type="taxonomic scope" value="Bacteria"/>
</dbReference>
<evidence type="ECO:0000256" key="2">
    <source>
        <dbReference type="ARBA" id="ARBA00007069"/>
    </source>
</evidence>
<proteinExistence type="inferred from homology"/>
<dbReference type="GO" id="GO:0055085">
    <property type="term" value="P:transmembrane transport"/>
    <property type="evidence" value="ECO:0007669"/>
    <property type="project" value="InterPro"/>
</dbReference>
<keyword evidence="7 11" id="KW-1133">Transmembrane helix</keyword>
<feature type="domain" description="ABC transmembrane type-1" evidence="12">
    <location>
        <begin position="59"/>
        <end position="247"/>
    </location>
</feature>
<dbReference type="PANTHER" id="PTHR43848">
    <property type="entry name" value="PUTRESCINE TRANSPORT SYSTEM PERMEASE PROTEIN POTI"/>
    <property type="match status" value="1"/>
</dbReference>
<dbReference type="PATRIC" id="fig|745411.4.peg.848"/>
<evidence type="ECO:0000313" key="14">
    <source>
        <dbReference type="Proteomes" id="UP000006755"/>
    </source>
</evidence>
<keyword evidence="8 11" id="KW-0472">Membrane</keyword>
<evidence type="ECO:0000256" key="1">
    <source>
        <dbReference type="ARBA" id="ARBA00004429"/>
    </source>
</evidence>
<organism evidence="13 14">
    <name type="scientific">Gallaecimonas xiamenensis 3-C-1</name>
    <dbReference type="NCBI Taxonomy" id="745411"/>
    <lineage>
        <taxon>Bacteria</taxon>
        <taxon>Pseudomonadati</taxon>
        <taxon>Pseudomonadota</taxon>
        <taxon>Gammaproteobacteria</taxon>
        <taxon>Enterobacterales</taxon>
        <taxon>Gallaecimonadaceae</taxon>
        <taxon>Gallaecimonas</taxon>
    </lineage>
</organism>
<keyword evidence="14" id="KW-1185">Reference proteome</keyword>
<feature type="transmembrane region" description="Helical" evidence="11">
    <location>
        <begin position="127"/>
        <end position="147"/>
    </location>
</feature>
<dbReference type="InterPro" id="IPR035906">
    <property type="entry name" value="MetI-like_sf"/>
</dbReference>
<evidence type="ECO:0000256" key="3">
    <source>
        <dbReference type="ARBA" id="ARBA00022448"/>
    </source>
</evidence>
<dbReference type="AlphaFoldDB" id="K2J1F8"/>
<feature type="transmembrane region" description="Helical" evidence="11">
    <location>
        <begin position="63"/>
        <end position="85"/>
    </location>
</feature>
<evidence type="ECO:0000256" key="4">
    <source>
        <dbReference type="ARBA" id="ARBA00022475"/>
    </source>
</evidence>
<dbReference type="STRING" id="745411.B3C1_04295"/>
<evidence type="ECO:0000256" key="7">
    <source>
        <dbReference type="ARBA" id="ARBA00022989"/>
    </source>
</evidence>
<name>K2J1F8_9GAMM</name>
<dbReference type="Gene3D" id="1.10.3720.10">
    <property type="entry name" value="MetI-like"/>
    <property type="match status" value="1"/>
</dbReference>
<dbReference type="PROSITE" id="PS50928">
    <property type="entry name" value="ABC_TM1"/>
    <property type="match status" value="1"/>
</dbReference>
<dbReference type="EMBL" id="AMRI01000004">
    <property type="protein sequence ID" value="EKE76786.1"/>
    <property type="molecule type" value="Genomic_DNA"/>
</dbReference>
<reference evidence="13 14" key="1">
    <citation type="journal article" date="2012" name="J. Bacteriol.">
        <title>Genome Sequence of Gallaecimonas xiamenensis Type Strain 3-C-1.</title>
        <authorList>
            <person name="Lai Q."/>
            <person name="Wang L."/>
            <person name="Wang W."/>
            <person name="Shao Z."/>
        </authorList>
    </citation>
    <scope>NUCLEOTIDE SEQUENCE [LARGE SCALE GENOMIC DNA]</scope>
    <source>
        <strain evidence="13 14">3-C-1</strain>
    </source>
</reference>
<comment type="function">
    <text evidence="9">Required for the activity of the bacterial periplasmic transport system of putrescine and spermidine.</text>
</comment>
<evidence type="ECO:0000256" key="6">
    <source>
        <dbReference type="ARBA" id="ARBA00022692"/>
    </source>
</evidence>
<dbReference type="GO" id="GO:0005886">
    <property type="term" value="C:plasma membrane"/>
    <property type="evidence" value="ECO:0007669"/>
    <property type="project" value="UniProtKB-SubCell"/>
</dbReference>
<keyword evidence="5" id="KW-0997">Cell inner membrane</keyword>
<feature type="transmembrane region" description="Helical" evidence="11">
    <location>
        <begin position="7"/>
        <end position="29"/>
    </location>
</feature>
<sequence length="255" mass="27905">MAKSLRVAVLALVLAYLYVPIGILIVNAFNQHRFGLEWKGFTFKWFEALWHNTGLMTAAGNSLIIALLAATFAALIGTLAAVALFRYQFKGKGLLSTLLFVVMMSPDIVMAVSFLALFVALGIGQGFWPLLFAHITFCLPFVVVTVYSRLKGFDVRMLEAARDLGAGEFVVFRKILMPLAKPAIAGGWLLSFTLSLDDVIISSFVTGPSFDVLPIKIFSMVKVGVKPEVNALAVIMLGASLVLVLLSQWLMREKK</sequence>
<dbReference type="NCBIfam" id="NF007047">
    <property type="entry name" value="PRK09500.1"/>
    <property type="match status" value="1"/>
</dbReference>
<evidence type="ECO:0000256" key="8">
    <source>
        <dbReference type="ARBA" id="ARBA00023136"/>
    </source>
</evidence>
<dbReference type="InterPro" id="IPR000515">
    <property type="entry name" value="MetI-like"/>
</dbReference>
<evidence type="ECO:0000256" key="11">
    <source>
        <dbReference type="RuleBase" id="RU363032"/>
    </source>
</evidence>
<dbReference type="Pfam" id="PF00528">
    <property type="entry name" value="BPD_transp_1"/>
    <property type="match status" value="1"/>
</dbReference>
<feature type="transmembrane region" description="Helical" evidence="11">
    <location>
        <begin position="229"/>
        <end position="251"/>
    </location>
</feature>
<keyword evidence="6 11" id="KW-0812">Transmembrane</keyword>
<comment type="subcellular location">
    <subcellularLocation>
        <location evidence="1">Cell inner membrane</location>
        <topology evidence="1">Multi-pass membrane protein</topology>
    </subcellularLocation>
    <subcellularLocation>
        <location evidence="11">Cell membrane</location>
        <topology evidence="11">Multi-pass membrane protein</topology>
    </subcellularLocation>
</comment>
<accession>K2J1F8</accession>
<feature type="transmembrane region" description="Helical" evidence="11">
    <location>
        <begin position="97"/>
        <end position="121"/>
    </location>
</feature>
<comment type="similarity">
    <text evidence="2">Belongs to the binding-protein-dependent transport system permease family. CysTW subfamily.</text>
</comment>
<keyword evidence="3 11" id="KW-0813">Transport</keyword>
<dbReference type="SUPFAM" id="SSF161098">
    <property type="entry name" value="MetI-like"/>
    <property type="match status" value="1"/>
</dbReference>
<evidence type="ECO:0000256" key="9">
    <source>
        <dbReference type="ARBA" id="ARBA00037216"/>
    </source>
</evidence>
<evidence type="ECO:0000259" key="12">
    <source>
        <dbReference type="PROSITE" id="PS50928"/>
    </source>
</evidence>
<dbReference type="OrthoDB" id="9782004at2"/>
<dbReference type="InterPro" id="IPR051789">
    <property type="entry name" value="Bact_Polyamine_Transport"/>
</dbReference>